<dbReference type="AlphaFoldDB" id="A0A4Y2BLF5"/>
<name>A0A4Y2BLF5_ARAVE</name>
<gene>
    <name evidence="1" type="ORF">AVEN_54559_1</name>
</gene>
<dbReference type="EMBL" id="BGPR01000090">
    <property type="protein sequence ID" value="GBL92898.1"/>
    <property type="molecule type" value="Genomic_DNA"/>
</dbReference>
<proteinExistence type="predicted"/>
<comment type="caution">
    <text evidence="1">The sequence shown here is derived from an EMBL/GenBank/DDBJ whole genome shotgun (WGS) entry which is preliminary data.</text>
</comment>
<protein>
    <submittedName>
        <fullName evidence="1">Uncharacterized protein</fullName>
    </submittedName>
</protein>
<reference evidence="1 2" key="1">
    <citation type="journal article" date="2019" name="Sci. Rep.">
        <title>Orb-weaving spider Araneus ventricosus genome elucidates the spidroin gene catalogue.</title>
        <authorList>
            <person name="Kono N."/>
            <person name="Nakamura H."/>
            <person name="Ohtoshi R."/>
            <person name="Moran D.A.P."/>
            <person name="Shinohara A."/>
            <person name="Yoshida Y."/>
            <person name="Fujiwara M."/>
            <person name="Mori M."/>
            <person name="Tomita M."/>
            <person name="Arakawa K."/>
        </authorList>
    </citation>
    <scope>NUCLEOTIDE SEQUENCE [LARGE SCALE GENOMIC DNA]</scope>
</reference>
<sequence>MTSMMRVNGKNVTRLLERRPQFKKRCLQKRRRSVCDPTSELLKARICPDDAFQLWSSSEFVDLPFHLSTGPTRSWYFYPVAFIKPSLPTIVQLRYLDQFFLRFAEREVFFLAVYFRSGQDDRGKLTISSSCPKCFLLFSF</sequence>
<organism evidence="1 2">
    <name type="scientific">Araneus ventricosus</name>
    <name type="common">Orbweaver spider</name>
    <name type="synonym">Epeira ventricosa</name>
    <dbReference type="NCBI Taxonomy" id="182803"/>
    <lineage>
        <taxon>Eukaryota</taxon>
        <taxon>Metazoa</taxon>
        <taxon>Ecdysozoa</taxon>
        <taxon>Arthropoda</taxon>
        <taxon>Chelicerata</taxon>
        <taxon>Arachnida</taxon>
        <taxon>Araneae</taxon>
        <taxon>Araneomorphae</taxon>
        <taxon>Entelegynae</taxon>
        <taxon>Araneoidea</taxon>
        <taxon>Araneidae</taxon>
        <taxon>Araneus</taxon>
    </lineage>
</organism>
<evidence type="ECO:0000313" key="2">
    <source>
        <dbReference type="Proteomes" id="UP000499080"/>
    </source>
</evidence>
<accession>A0A4Y2BLF5</accession>
<keyword evidence="2" id="KW-1185">Reference proteome</keyword>
<dbReference type="Proteomes" id="UP000499080">
    <property type="component" value="Unassembled WGS sequence"/>
</dbReference>
<evidence type="ECO:0000313" key="1">
    <source>
        <dbReference type="EMBL" id="GBL92898.1"/>
    </source>
</evidence>